<feature type="domain" description="SH3" evidence="4">
    <location>
        <begin position="65"/>
        <end position="135"/>
    </location>
</feature>
<reference evidence="5 6" key="1">
    <citation type="journal article" date="2016" name="Mol. Biol. Evol.">
        <title>Comparative Genomics of Early-Diverging Mushroom-Forming Fungi Provides Insights into the Origins of Lignocellulose Decay Capabilities.</title>
        <authorList>
            <person name="Nagy L.G."/>
            <person name="Riley R."/>
            <person name="Tritt A."/>
            <person name="Adam C."/>
            <person name="Daum C."/>
            <person name="Floudas D."/>
            <person name="Sun H."/>
            <person name="Yadav J.S."/>
            <person name="Pangilinan J."/>
            <person name="Larsson K.H."/>
            <person name="Matsuura K."/>
            <person name="Barry K."/>
            <person name="Labutti K."/>
            <person name="Kuo R."/>
            <person name="Ohm R.A."/>
            <person name="Bhattacharya S.S."/>
            <person name="Shirouzu T."/>
            <person name="Yoshinaga Y."/>
            <person name="Martin F.M."/>
            <person name="Grigoriev I.V."/>
            <person name="Hibbett D.S."/>
        </authorList>
    </citation>
    <scope>NUCLEOTIDE SEQUENCE [LARGE SCALE GENOMIC DNA]</scope>
    <source>
        <strain evidence="5 6">HHB14362 ss-1</strain>
    </source>
</reference>
<dbReference type="InterPro" id="IPR001452">
    <property type="entry name" value="SH3_domain"/>
</dbReference>
<dbReference type="AlphaFoldDB" id="A0A165UHG6"/>
<keyword evidence="1 2" id="KW-0728">SH3 domain</keyword>
<evidence type="ECO:0000313" key="5">
    <source>
        <dbReference type="EMBL" id="KZT28164.1"/>
    </source>
</evidence>
<proteinExistence type="predicted"/>
<dbReference type="OrthoDB" id="5340910at2759"/>
<sequence length="153" mass="17106">MSVRPFSFSESFNFPRPPGSEWGGSSQDFSVSRTRESAETVPAQSYDIQLSSCTDPFADTAEERSVLDEYKLIHRQYVPNMSDELAVAVGERVKLLQAYDGGWVLVEKVTNDLAKGASSCVRGLIPVHCIQPKQEDSSEFLAARRKSSHVYRR</sequence>
<dbReference type="STRING" id="1314782.A0A165UHG6"/>
<dbReference type="InParanoid" id="A0A165UHG6"/>
<evidence type="ECO:0000256" key="2">
    <source>
        <dbReference type="PROSITE-ProRule" id="PRU00192"/>
    </source>
</evidence>
<evidence type="ECO:0000259" key="4">
    <source>
        <dbReference type="PROSITE" id="PS50002"/>
    </source>
</evidence>
<dbReference type="EMBL" id="KV425559">
    <property type="protein sequence ID" value="KZT28164.1"/>
    <property type="molecule type" value="Genomic_DNA"/>
</dbReference>
<evidence type="ECO:0000256" key="1">
    <source>
        <dbReference type="ARBA" id="ARBA00022443"/>
    </source>
</evidence>
<dbReference type="PROSITE" id="PS50002">
    <property type="entry name" value="SH3"/>
    <property type="match status" value="1"/>
</dbReference>
<feature type="compositionally biased region" description="Polar residues" evidence="3">
    <location>
        <begin position="23"/>
        <end position="32"/>
    </location>
</feature>
<dbReference type="InterPro" id="IPR036028">
    <property type="entry name" value="SH3-like_dom_sf"/>
</dbReference>
<accession>A0A165UHG6</accession>
<evidence type="ECO:0000256" key="3">
    <source>
        <dbReference type="SAM" id="MobiDB-lite"/>
    </source>
</evidence>
<name>A0A165UHG6_9AGAM</name>
<dbReference type="Proteomes" id="UP000076761">
    <property type="component" value="Unassembled WGS sequence"/>
</dbReference>
<feature type="region of interest" description="Disordered" evidence="3">
    <location>
        <begin position="1"/>
        <end position="40"/>
    </location>
</feature>
<keyword evidence="6" id="KW-1185">Reference proteome</keyword>
<dbReference type="SUPFAM" id="SSF50044">
    <property type="entry name" value="SH3-domain"/>
    <property type="match status" value="1"/>
</dbReference>
<dbReference type="Gene3D" id="2.30.30.40">
    <property type="entry name" value="SH3 Domains"/>
    <property type="match status" value="1"/>
</dbReference>
<organism evidence="5 6">
    <name type="scientific">Neolentinus lepideus HHB14362 ss-1</name>
    <dbReference type="NCBI Taxonomy" id="1314782"/>
    <lineage>
        <taxon>Eukaryota</taxon>
        <taxon>Fungi</taxon>
        <taxon>Dikarya</taxon>
        <taxon>Basidiomycota</taxon>
        <taxon>Agaricomycotina</taxon>
        <taxon>Agaricomycetes</taxon>
        <taxon>Gloeophyllales</taxon>
        <taxon>Gloeophyllaceae</taxon>
        <taxon>Neolentinus</taxon>
    </lineage>
</organism>
<evidence type="ECO:0000313" key="6">
    <source>
        <dbReference type="Proteomes" id="UP000076761"/>
    </source>
</evidence>
<gene>
    <name evidence="5" type="ORF">NEOLEDRAFT_1059448</name>
</gene>
<protein>
    <recommendedName>
        <fullName evidence="4">SH3 domain-containing protein</fullName>
    </recommendedName>
</protein>